<evidence type="ECO:0000313" key="2">
    <source>
        <dbReference type="Proteomes" id="UP000199440"/>
    </source>
</evidence>
<dbReference type="AlphaFoldDB" id="A0A1G9IUN3"/>
<evidence type="ECO:0000313" key="1">
    <source>
        <dbReference type="EMBL" id="SDL28524.1"/>
    </source>
</evidence>
<dbReference type="STRING" id="192904.SAMN04488514_101273"/>
<protein>
    <submittedName>
        <fullName evidence="1">Uncharacterized protein</fullName>
    </submittedName>
</protein>
<organism evidence="1 2">
    <name type="scientific">Kriegella aquimaris</name>
    <dbReference type="NCBI Taxonomy" id="192904"/>
    <lineage>
        <taxon>Bacteria</taxon>
        <taxon>Pseudomonadati</taxon>
        <taxon>Bacteroidota</taxon>
        <taxon>Flavobacteriia</taxon>
        <taxon>Flavobacteriales</taxon>
        <taxon>Flavobacteriaceae</taxon>
        <taxon>Kriegella</taxon>
    </lineage>
</organism>
<accession>A0A1G9IUN3</accession>
<reference evidence="1 2" key="1">
    <citation type="submission" date="2016-10" db="EMBL/GenBank/DDBJ databases">
        <authorList>
            <person name="de Groot N.N."/>
        </authorList>
    </citation>
    <scope>NUCLEOTIDE SEQUENCE [LARGE SCALE GENOMIC DNA]</scope>
    <source>
        <strain evidence="1 2">DSM 19886</strain>
    </source>
</reference>
<dbReference type="Proteomes" id="UP000199440">
    <property type="component" value="Unassembled WGS sequence"/>
</dbReference>
<keyword evidence="2" id="KW-1185">Reference proteome</keyword>
<dbReference type="EMBL" id="FNGV01000001">
    <property type="protein sequence ID" value="SDL28524.1"/>
    <property type="molecule type" value="Genomic_DNA"/>
</dbReference>
<name>A0A1G9IUN3_9FLAO</name>
<proteinExistence type="predicted"/>
<sequence length="49" mass="5883">MKPKSSRFIEINLNLYNMLYDTYGEEYLAFLQDLNEILSLNELAELDYM</sequence>
<gene>
    <name evidence="1" type="ORF">SAMN04488514_101273</name>
</gene>